<evidence type="ECO:0000256" key="6">
    <source>
        <dbReference type="ARBA" id="ARBA00022842"/>
    </source>
</evidence>
<feature type="region of interest" description="Disordered" evidence="11">
    <location>
        <begin position="772"/>
        <end position="793"/>
    </location>
</feature>
<dbReference type="SUPFAM" id="SSF56712">
    <property type="entry name" value="Prokaryotic type I DNA topoisomerase"/>
    <property type="match status" value="1"/>
</dbReference>
<feature type="compositionally biased region" description="Basic residues" evidence="11">
    <location>
        <begin position="869"/>
        <end position="878"/>
    </location>
</feature>
<dbReference type="InterPro" id="IPR003602">
    <property type="entry name" value="Topo_IA_DNA-bd_dom"/>
</dbReference>
<feature type="site" description="Interaction with DNA" evidence="10">
    <location>
        <position position="142"/>
    </location>
</feature>
<feature type="site" description="Interaction with DNA" evidence="10">
    <location>
        <position position="305"/>
    </location>
</feature>
<keyword evidence="3" id="KW-0479">Metal-binding</keyword>
<dbReference type="GO" id="GO:0003917">
    <property type="term" value="F:DNA topoisomerase type I (single strand cut, ATP-independent) activity"/>
    <property type="evidence" value="ECO:0007669"/>
    <property type="project" value="UniProtKB-EC"/>
</dbReference>
<protein>
    <recommendedName>
        <fullName evidence="10">DNA topoisomerase 1</fullName>
        <ecNumber evidence="10">5.6.2.1</ecNumber>
    </recommendedName>
    <alternativeName>
        <fullName evidence="10">DNA topoisomerase I</fullName>
    </alternativeName>
</protein>
<keyword evidence="7 10" id="KW-0799">Topoisomerase</keyword>
<feature type="site" description="Interaction with DNA" evidence="10">
    <location>
        <position position="145"/>
    </location>
</feature>
<comment type="subunit">
    <text evidence="10">Monomer.</text>
</comment>
<dbReference type="InterPro" id="IPR013824">
    <property type="entry name" value="Topo_IA_cen_sub1"/>
</dbReference>
<keyword evidence="5" id="KW-0862">Zinc</keyword>
<feature type="site" description="Interaction with DNA" evidence="10">
    <location>
        <position position="141"/>
    </location>
</feature>
<gene>
    <name evidence="10" type="primary">topA</name>
    <name evidence="14" type="ORF">ABID12_000572</name>
</gene>
<evidence type="ECO:0000259" key="13">
    <source>
        <dbReference type="PROSITE" id="PS52039"/>
    </source>
</evidence>
<dbReference type="InterPro" id="IPR013497">
    <property type="entry name" value="Topo_IA_cen"/>
</dbReference>
<evidence type="ECO:0000256" key="4">
    <source>
        <dbReference type="ARBA" id="ARBA00022771"/>
    </source>
</evidence>
<dbReference type="InterPro" id="IPR013826">
    <property type="entry name" value="Topo_IA_cen_sub3"/>
</dbReference>
<dbReference type="CDD" id="cd03363">
    <property type="entry name" value="TOPRIM_TopoIA_TopoI"/>
    <property type="match status" value="1"/>
</dbReference>
<feature type="compositionally biased region" description="Basic residues" evidence="11">
    <location>
        <begin position="841"/>
        <end position="860"/>
    </location>
</feature>
<evidence type="ECO:0000256" key="11">
    <source>
        <dbReference type="SAM" id="MobiDB-lite"/>
    </source>
</evidence>
<dbReference type="InterPro" id="IPR034149">
    <property type="entry name" value="TOPRIM_TopoI"/>
</dbReference>
<dbReference type="InterPro" id="IPR023406">
    <property type="entry name" value="Topo_IA_AS"/>
</dbReference>
<proteinExistence type="inferred from homology"/>
<keyword evidence="9 10" id="KW-0413">Isomerase</keyword>
<dbReference type="PANTHER" id="PTHR42785">
    <property type="entry name" value="DNA TOPOISOMERASE, TYPE IA, CORE"/>
    <property type="match status" value="1"/>
</dbReference>
<dbReference type="NCBIfam" id="TIGR01051">
    <property type="entry name" value="topA_bact"/>
    <property type="match status" value="1"/>
</dbReference>
<evidence type="ECO:0000256" key="8">
    <source>
        <dbReference type="ARBA" id="ARBA00023125"/>
    </source>
</evidence>
<dbReference type="InterPro" id="IPR005733">
    <property type="entry name" value="TopoI_bac-type"/>
</dbReference>
<dbReference type="SMART" id="SM00437">
    <property type="entry name" value="TOP1Ac"/>
    <property type="match status" value="1"/>
</dbReference>
<dbReference type="PROSITE" id="PS52039">
    <property type="entry name" value="TOPO_IA_2"/>
    <property type="match status" value="1"/>
</dbReference>
<keyword evidence="8 10" id="KW-0238">DNA-binding</keyword>
<dbReference type="HAMAP" id="MF_00952">
    <property type="entry name" value="Topoisom_1_prok"/>
    <property type="match status" value="1"/>
</dbReference>
<evidence type="ECO:0000256" key="7">
    <source>
        <dbReference type="ARBA" id="ARBA00023029"/>
    </source>
</evidence>
<dbReference type="Pfam" id="PF13368">
    <property type="entry name" value="Toprim_C_rpt"/>
    <property type="match status" value="3"/>
</dbReference>
<comment type="function">
    <text evidence="10">Releases the supercoiling and torsional tension of DNA, which is introduced during the DNA replication and transcription, by transiently cleaving and rejoining one strand of the DNA duplex. Introduces a single-strand break via transesterification at a target site in duplex DNA. The scissile phosphodiester is attacked by the catalytic tyrosine of the enzyme, resulting in the formation of a DNA-(5'-phosphotyrosyl)-enzyme intermediate and the expulsion of a 3'-OH DNA strand. The free DNA strand then undergoes passage around the unbroken strand, thus removing DNA supercoils. Finally, in the religation step, the DNA 3'-OH attacks the covalent intermediate to expel the active-site tyrosine and restore the DNA phosphodiester backbone.</text>
</comment>
<dbReference type="PANTHER" id="PTHR42785:SF1">
    <property type="entry name" value="DNA TOPOISOMERASE"/>
    <property type="match status" value="1"/>
</dbReference>
<sequence length="888" mass="97681">MDVVVVESPAKAKTINKYLGKDYKVLASFGHVRDLPPKDGSVLPDDDFAMSWKVDTASAKRVKDIADAVKSADGLILATDPDREGEAISWHVLDLLQKKKVLKDKPVKRVVFNAITKKAVLDAMAHPRDIDEALVNAYLARRALDYLVGFNLSPVLWRKLPGARSAGRVQSVALRIVCDRETEIERFIPEEYWNIVADLKTERGDAFEARLVKADGKRVQKNSIKDGDHAGRIKELLEGATYSVASVEAKPVRRNPGPPFTTSTLQQAASSRLGFSASRTMQVAQRLYEGVDIGGETAGLITYMRTDGVSMAPEAVTAARDAIGDQFGQRYLPESARHYSVKAKNAQEAHEAIRPTDFTRTPQSVKKYLDSDQFRLYDLVWKRGIASQMASAEMERTTAEITAAKGGDSAGLRAVGTVVKFDGFLKAYADNREEKQPSDEDDDDGRLPEINQGESAAKEKIRATQHFTEPPPRYSEASLIKKLEELGIGRPSTYASTLATLRDREYITIENRKLTPEAKGRLVTAFLENFFNRYVEYDFTADLEEKLDKISDGSLEWKQVLRDFWKDFFAQVEDTKELRVTNVLDALNEALAPLVFPKREDGSDPRICQVCGTGKLSLKLGKYGAFVGCSNYPECNYTRQLGADAEAENGINPNEPNQLGEDPETGEPITLRTGRFGPYVQRGDGKEAKRCSLPKGWKPEDIDLEKALQLLSLPREVGPHPEDGKMITAGLGRYGPFVLHDGTYANVESIDDVFSVGVNRAVSIIADKRANGGRRRSAPAALKSLGDHPDGGEVTVNDGRYGPYVKWGKINATIPKGKDPQSVTMEEAIPLLTARMEKTGAKKPAKKKAPAKKPAAKKATTKTAAAKKTTTKKTASAKKKAEAESDNS</sequence>
<evidence type="ECO:0000313" key="14">
    <source>
        <dbReference type="EMBL" id="MET3598645.1"/>
    </source>
</evidence>
<dbReference type="InterPro" id="IPR023405">
    <property type="entry name" value="Topo_IA_core_domain"/>
</dbReference>
<feature type="domain" description="Topo IA-type catalytic" evidence="13">
    <location>
        <begin position="131"/>
        <end position="572"/>
    </location>
</feature>
<reference evidence="14 15" key="1">
    <citation type="submission" date="2024-06" db="EMBL/GenBank/DDBJ databases">
        <title>Genomic Encyclopedia of Type Strains, Phase IV (KMG-IV): sequencing the most valuable type-strain genomes for metagenomic binning, comparative biology and taxonomic classification.</title>
        <authorList>
            <person name="Goeker M."/>
        </authorList>
    </citation>
    <scope>NUCLEOTIDE SEQUENCE [LARGE SCALE GENOMIC DNA]</scope>
    <source>
        <strain evidence="14 15">DSM 28102</strain>
    </source>
</reference>
<accession>A0ABV2I6V7</accession>
<evidence type="ECO:0000256" key="9">
    <source>
        <dbReference type="ARBA" id="ARBA00023235"/>
    </source>
</evidence>
<evidence type="ECO:0000256" key="3">
    <source>
        <dbReference type="ARBA" id="ARBA00022723"/>
    </source>
</evidence>
<dbReference type="Proteomes" id="UP001549164">
    <property type="component" value="Unassembled WGS sequence"/>
</dbReference>
<feature type="site" description="Interaction with DNA" evidence="10">
    <location>
        <position position="157"/>
    </location>
</feature>
<dbReference type="Pfam" id="PF01396">
    <property type="entry name" value="Zn_ribbon_Top1"/>
    <property type="match status" value="1"/>
</dbReference>
<name>A0ABV2I6V7_9HYPH</name>
<dbReference type="InterPro" id="IPR000380">
    <property type="entry name" value="Topo_IA"/>
</dbReference>
<evidence type="ECO:0000256" key="10">
    <source>
        <dbReference type="HAMAP-Rule" id="MF_00952"/>
    </source>
</evidence>
<comment type="catalytic activity">
    <reaction evidence="1 10">
        <text>ATP-independent breakage of single-stranded DNA, followed by passage and rejoining.</text>
        <dbReference type="EC" id="5.6.2.1"/>
    </reaction>
</comment>
<feature type="compositionally biased region" description="Basic and acidic residues" evidence="11">
    <location>
        <begin position="879"/>
        <end position="888"/>
    </location>
</feature>
<dbReference type="CDD" id="cd00186">
    <property type="entry name" value="TOP1Ac"/>
    <property type="match status" value="1"/>
</dbReference>
<feature type="region of interest" description="Disordered" evidence="11">
    <location>
        <begin position="430"/>
        <end position="474"/>
    </location>
</feature>
<feature type="site" description="Interaction with DNA" evidence="10">
    <location>
        <position position="31"/>
    </location>
</feature>
<dbReference type="InterPro" id="IPR006171">
    <property type="entry name" value="TOPRIM_dom"/>
</dbReference>
<keyword evidence="6" id="KW-0460">Magnesium</keyword>
<dbReference type="Pfam" id="PF01131">
    <property type="entry name" value="Topoisom_bac"/>
    <property type="match status" value="1"/>
</dbReference>
<keyword evidence="4" id="KW-0863">Zinc-finger</keyword>
<dbReference type="Gene3D" id="3.40.50.140">
    <property type="match status" value="1"/>
</dbReference>
<dbReference type="Gene3D" id="1.10.460.10">
    <property type="entry name" value="Topoisomerase I, domain 2"/>
    <property type="match status" value="1"/>
</dbReference>
<evidence type="ECO:0000256" key="2">
    <source>
        <dbReference type="ARBA" id="ARBA00009446"/>
    </source>
</evidence>
<dbReference type="PROSITE" id="PS00396">
    <property type="entry name" value="TOPO_IA_1"/>
    <property type="match status" value="1"/>
</dbReference>
<feature type="region of interest" description="Disordered" evidence="11">
    <location>
        <begin position="834"/>
        <end position="888"/>
    </location>
</feature>
<comment type="caution">
    <text evidence="14">The sequence shown here is derived from an EMBL/GenBank/DDBJ whole genome shotgun (WGS) entry which is preliminary data.</text>
</comment>
<dbReference type="SUPFAM" id="SSF57783">
    <property type="entry name" value="Zinc beta-ribbon"/>
    <property type="match status" value="1"/>
</dbReference>
<feature type="site" description="Interaction with DNA" evidence="10">
    <location>
        <position position="504"/>
    </location>
</feature>
<dbReference type="Pfam" id="PF01751">
    <property type="entry name" value="Toprim"/>
    <property type="match status" value="1"/>
</dbReference>
<comment type="caution">
    <text evidence="10">Lacks conserved residue(s) required for the propagation of feature annotation.</text>
</comment>
<dbReference type="Gene3D" id="1.10.290.10">
    <property type="entry name" value="Topoisomerase I, domain 4"/>
    <property type="match status" value="1"/>
</dbReference>
<dbReference type="SMART" id="SM00493">
    <property type="entry name" value="TOPRIM"/>
    <property type="match status" value="1"/>
</dbReference>
<evidence type="ECO:0000256" key="5">
    <source>
        <dbReference type="ARBA" id="ARBA00022833"/>
    </source>
</evidence>
<feature type="region of interest" description="Interaction with DNA" evidence="10">
    <location>
        <begin position="165"/>
        <end position="170"/>
    </location>
</feature>
<dbReference type="SMART" id="SM00436">
    <property type="entry name" value="TOP1Bc"/>
    <property type="match status" value="1"/>
</dbReference>
<dbReference type="PRINTS" id="PR00417">
    <property type="entry name" value="PRTPISMRASEI"/>
</dbReference>
<evidence type="ECO:0000313" key="15">
    <source>
        <dbReference type="Proteomes" id="UP001549164"/>
    </source>
</evidence>
<dbReference type="InterPro" id="IPR013498">
    <property type="entry name" value="Topo_IA_Znf"/>
</dbReference>
<organism evidence="14 15">
    <name type="scientific">Martelella mangrovi</name>
    <dbReference type="NCBI Taxonomy" id="1397477"/>
    <lineage>
        <taxon>Bacteria</taxon>
        <taxon>Pseudomonadati</taxon>
        <taxon>Pseudomonadota</taxon>
        <taxon>Alphaproteobacteria</taxon>
        <taxon>Hyphomicrobiales</taxon>
        <taxon>Aurantimonadaceae</taxon>
        <taxon>Martelella</taxon>
    </lineage>
</organism>
<evidence type="ECO:0000256" key="1">
    <source>
        <dbReference type="ARBA" id="ARBA00000213"/>
    </source>
</evidence>
<feature type="active site" description="O-(5'-phospho-DNA)-tyrosine intermediate" evidence="10">
    <location>
        <position position="303"/>
    </location>
</feature>
<dbReference type="InterPro" id="IPR003601">
    <property type="entry name" value="Topo_IA_2"/>
</dbReference>
<dbReference type="InterPro" id="IPR013825">
    <property type="entry name" value="Topo_IA_cen_sub2"/>
</dbReference>
<dbReference type="EMBL" id="JBEPLY010000002">
    <property type="protein sequence ID" value="MET3598645.1"/>
    <property type="molecule type" value="Genomic_DNA"/>
</dbReference>
<keyword evidence="15" id="KW-1185">Reference proteome</keyword>
<evidence type="ECO:0000259" key="12">
    <source>
        <dbReference type="PROSITE" id="PS50880"/>
    </source>
</evidence>
<comment type="similarity">
    <text evidence="2 10">Belongs to the type IA topoisomerase family.</text>
</comment>
<feature type="domain" description="Toprim" evidence="12">
    <location>
        <begin position="1"/>
        <end position="117"/>
    </location>
</feature>
<dbReference type="InterPro" id="IPR025589">
    <property type="entry name" value="Toprim_C_rpt"/>
</dbReference>
<dbReference type="InterPro" id="IPR028612">
    <property type="entry name" value="Topoisom_1_IA"/>
</dbReference>
<feature type="region of interest" description="Disordered" evidence="11">
    <location>
        <begin position="647"/>
        <end position="678"/>
    </location>
</feature>
<dbReference type="EC" id="5.6.2.1" evidence="10"/>
<dbReference type="Gene3D" id="3.30.65.10">
    <property type="entry name" value="Bacterial Topoisomerase I, domain 1"/>
    <property type="match status" value="1"/>
</dbReference>
<dbReference type="Gene3D" id="2.70.20.10">
    <property type="entry name" value="Topoisomerase I, domain 3"/>
    <property type="match status" value="1"/>
</dbReference>
<dbReference type="RefSeq" id="WP_354433025.1">
    <property type="nucleotide sequence ID" value="NZ_JBEPLY010000002.1"/>
</dbReference>
<dbReference type="PROSITE" id="PS50880">
    <property type="entry name" value="TOPRIM"/>
    <property type="match status" value="1"/>
</dbReference>